<name>A0ABS7QR82_9ACTN</name>
<evidence type="ECO:0000256" key="2">
    <source>
        <dbReference type="ARBA" id="ARBA00022450"/>
    </source>
</evidence>
<keyword evidence="3" id="KW-0597">Phosphoprotein</keyword>
<dbReference type="RefSeq" id="WP_222976457.1">
    <property type="nucleotide sequence ID" value="NZ_JAINVZ010000005.1"/>
</dbReference>
<dbReference type="InterPro" id="IPR023213">
    <property type="entry name" value="CAT-like_dom_sf"/>
</dbReference>
<keyword evidence="2" id="KW-0596">Phosphopantetheine</keyword>
<comment type="cofactor">
    <cofactor evidence="1">
        <name>pantetheine 4'-phosphate</name>
        <dbReference type="ChEBI" id="CHEBI:47942"/>
    </cofactor>
</comment>
<dbReference type="Pfam" id="PF00550">
    <property type="entry name" value="PP-binding"/>
    <property type="match status" value="1"/>
</dbReference>
<evidence type="ECO:0000259" key="5">
    <source>
        <dbReference type="PROSITE" id="PS50075"/>
    </source>
</evidence>
<feature type="compositionally biased region" description="Low complexity" evidence="4">
    <location>
        <begin position="441"/>
        <end position="468"/>
    </location>
</feature>
<evidence type="ECO:0000256" key="1">
    <source>
        <dbReference type="ARBA" id="ARBA00001957"/>
    </source>
</evidence>
<dbReference type="PANTHER" id="PTHR45527">
    <property type="entry name" value="NONRIBOSOMAL PEPTIDE SYNTHETASE"/>
    <property type="match status" value="1"/>
</dbReference>
<feature type="region of interest" description="Disordered" evidence="4">
    <location>
        <begin position="440"/>
        <end position="468"/>
    </location>
</feature>
<sequence>MGTPQHAVPLSVGQEAMWIAWELEPNQLTHIIPLPFLLRGDLDPERLRQAVRTVGEAYPQLRARVERTADGPALTWRDAPGIPVTERTVDTDVTSAVREAWQVPFDLRTGPLARVYVLRGPDWTVLLFAVHHLVFDGASVLLTLDAFRRAYEGAALAPDARADALTAFARRTRELSDTAAGDALRDYWADALRGGPPAPVLPAKRDEGDTYTMVVADVPSDLAADLRSRAAELECSYFTVLLAAYFVLLRRHSATDDVTLSIPSHGRTDPALRDAVGYFVNPLPLRYRLSDTDRYADVVRGLRSAVRERLRHAELPLASIMRAAGLTGPEARVHTHQSLFQYWDAGRHETVDVQNLTLRSDTAECVGSLLDMESTAGYTLAVMVREDSGGTHVLWKDPTGSVGPAAVTDLADDYLAVLKTLAADPDGVIAPVLPRADAEPVRAAAPTTRTVPAVDGPASPGEAAGSPGADELAAMAGVWEEVLMISGVKPRDSFFELGGHSLLAETLTLLAGERFGRDIPVRDLFSHPRLDDFTRHVLSTAAATAPEPQAPTAAPVDASARELPASSFQRRIWLIERDDDAARGNVCLAWRADGGLDAGVLGAALEQLVGAHEILRTRFLWHDGELTQDVTDTWRPAVEEVDFSGAADADAAIGAWLAEAATRRFDLESGRLLRVALADLGSGEQALLLCVHHLVVDGESVPILLAELERCHAAVLAGREVTPPAVQYRDFVAAQSAERRDGTWERDLRHWSTALAGAPAHLDVPARADATEEGSTPLRTGDDVMERLAPVQAEHGVSWFIVAATALAVALHRWSGQDDLTFEVPLANRGHGRGPLADVLGPCLNTVVLRSALAPGAVVGDVLRRMRDTALDGFEHGRVPFDEMVSHLDPERRPGRTPFADVILNMNSRTKRRTRLRAAELTPVSASELQAHDKQFGMTLTLTEQDGTVTGTLAHRGELITTAGAAELADDIARLLTRFGDSLDHPVLPGRPAHP</sequence>
<dbReference type="SUPFAM" id="SSF52777">
    <property type="entry name" value="CoA-dependent acyltransferases"/>
    <property type="match status" value="4"/>
</dbReference>
<dbReference type="Gene3D" id="3.30.559.30">
    <property type="entry name" value="Nonribosomal peptide synthetase, condensation domain"/>
    <property type="match status" value="2"/>
</dbReference>
<dbReference type="SUPFAM" id="SSF47336">
    <property type="entry name" value="ACP-like"/>
    <property type="match status" value="1"/>
</dbReference>
<organism evidence="6 7">
    <name type="scientific">Streptantibioticus parmotrematis</name>
    <dbReference type="NCBI Taxonomy" id="2873249"/>
    <lineage>
        <taxon>Bacteria</taxon>
        <taxon>Bacillati</taxon>
        <taxon>Actinomycetota</taxon>
        <taxon>Actinomycetes</taxon>
        <taxon>Kitasatosporales</taxon>
        <taxon>Streptomycetaceae</taxon>
        <taxon>Streptantibioticus</taxon>
    </lineage>
</organism>
<dbReference type="Proteomes" id="UP001198565">
    <property type="component" value="Unassembled WGS sequence"/>
</dbReference>
<dbReference type="InterPro" id="IPR020806">
    <property type="entry name" value="PKS_PP-bd"/>
</dbReference>
<dbReference type="Pfam" id="PF00668">
    <property type="entry name" value="Condensation"/>
    <property type="match status" value="2"/>
</dbReference>
<gene>
    <name evidence="6" type="ORF">K7472_10405</name>
</gene>
<evidence type="ECO:0000313" key="6">
    <source>
        <dbReference type="EMBL" id="MBY8885256.1"/>
    </source>
</evidence>
<keyword evidence="7" id="KW-1185">Reference proteome</keyword>
<evidence type="ECO:0000313" key="7">
    <source>
        <dbReference type="Proteomes" id="UP001198565"/>
    </source>
</evidence>
<evidence type="ECO:0000256" key="4">
    <source>
        <dbReference type="SAM" id="MobiDB-lite"/>
    </source>
</evidence>
<protein>
    <recommendedName>
        <fullName evidence="5">Carrier domain-containing protein</fullName>
    </recommendedName>
</protein>
<dbReference type="InterPro" id="IPR001242">
    <property type="entry name" value="Condensation_dom"/>
</dbReference>
<dbReference type="Gene3D" id="3.30.559.10">
    <property type="entry name" value="Chloramphenicol acetyltransferase-like domain"/>
    <property type="match status" value="2"/>
</dbReference>
<dbReference type="Gene3D" id="1.10.1200.10">
    <property type="entry name" value="ACP-like"/>
    <property type="match status" value="1"/>
</dbReference>
<accession>A0ABS7QR82</accession>
<proteinExistence type="predicted"/>
<dbReference type="PROSITE" id="PS50075">
    <property type="entry name" value="CARRIER"/>
    <property type="match status" value="1"/>
</dbReference>
<dbReference type="PANTHER" id="PTHR45527:SF1">
    <property type="entry name" value="FATTY ACID SYNTHASE"/>
    <property type="match status" value="1"/>
</dbReference>
<dbReference type="InterPro" id="IPR009081">
    <property type="entry name" value="PP-bd_ACP"/>
</dbReference>
<dbReference type="InterPro" id="IPR036736">
    <property type="entry name" value="ACP-like_sf"/>
</dbReference>
<feature type="domain" description="Carrier" evidence="5">
    <location>
        <begin position="466"/>
        <end position="541"/>
    </location>
</feature>
<dbReference type="EMBL" id="JAINVZ010000005">
    <property type="protein sequence ID" value="MBY8885256.1"/>
    <property type="molecule type" value="Genomic_DNA"/>
</dbReference>
<evidence type="ECO:0000256" key="3">
    <source>
        <dbReference type="ARBA" id="ARBA00022553"/>
    </source>
</evidence>
<dbReference type="SMART" id="SM00823">
    <property type="entry name" value="PKS_PP"/>
    <property type="match status" value="1"/>
</dbReference>
<reference evidence="6 7" key="1">
    <citation type="submission" date="2021-08" db="EMBL/GenBank/DDBJ databases">
        <title>Streptomyces sp. PTM05 isolated from lichen.</title>
        <authorList>
            <person name="Somphong A."/>
            <person name="Phongsopitanun W."/>
            <person name="Tanasupawat S."/>
        </authorList>
    </citation>
    <scope>NUCLEOTIDE SEQUENCE [LARGE SCALE GENOMIC DNA]</scope>
    <source>
        <strain evidence="6 7">Ptm05</strain>
    </source>
</reference>
<comment type="caution">
    <text evidence="6">The sequence shown here is derived from an EMBL/GenBank/DDBJ whole genome shotgun (WGS) entry which is preliminary data.</text>
</comment>